<dbReference type="OrthoDB" id="413079at2759"/>
<protein>
    <recommendedName>
        <fullName evidence="6">Major facilitator superfamily domain-containing protein 4A</fullName>
    </recommendedName>
</protein>
<organism evidence="8 9">
    <name type="scientific">Leptonychotes weddellii</name>
    <name type="common">Weddell seal</name>
    <name type="synonym">Otaria weddellii</name>
    <dbReference type="NCBI Taxonomy" id="9713"/>
    <lineage>
        <taxon>Eukaryota</taxon>
        <taxon>Metazoa</taxon>
        <taxon>Chordata</taxon>
        <taxon>Craniata</taxon>
        <taxon>Vertebrata</taxon>
        <taxon>Euteleostomi</taxon>
        <taxon>Mammalia</taxon>
        <taxon>Eutheria</taxon>
        <taxon>Laurasiatheria</taxon>
        <taxon>Carnivora</taxon>
        <taxon>Caniformia</taxon>
        <taxon>Pinnipedia</taxon>
        <taxon>Phocidae</taxon>
        <taxon>Monachinae</taxon>
        <taxon>Lobodontini</taxon>
        <taxon>Leptonychotes</taxon>
    </lineage>
</organism>
<keyword evidence="5 7" id="KW-0472">Membrane</keyword>
<evidence type="ECO:0000256" key="6">
    <source>
        <dbReference type="ARBA" id="ARBA00040840"/>
    </source>
</evidence>
<evidence type="ECO:0000256" key="2">
    <source>
        <dbReference type="ARBA" id="ARBA00008335"/>
    </source>
</evidence>
<dbReference type="InterPro" id="IPR011701">
    <property type="entry name" value="MFS"/>
</dbReference>
<dbReference type="KEGG" id="lww:102744135"/>
<keyword evidence="4 7" id="KW-1133">Transmembrane helix</keyword>
<evidence type="ECO:0000313" key="8">
    <source>
        <dbReference type="Proteomes" id="UP000245341"/>
    </source>
</evidence>
<comment type="similarity">
    <text evidence="2">Belongs to the major facilitator superfamily.</text>
</comment>
<feature type="transmembrane region" description="Helical" evidence="7">
    <location>
        <begin position="108"/>
        <end position="130"/>
    </location>
</feature>
<evidence type="ECO:0000256" key="5">
    <source>
        <dbReference type="ARBA" id="ARBA00023136"/>
    </source>
</evidence>
<dbReference type="PANTHER" id="PTHR23121">
    <property type="entry name" value="SODIUM-DEPENDENT GLUCOSE TRANSPORTER 1"/>
    <property type="match status" value="1"/>
</dbReference>
<proteinExistence type="inferred from homology"/>
<feature type="transmembrane region" description="Helical" evidence="7">
    <location>
        <begin position="317"/>
        <end position="335"/>
    </location>
</feature>
<dbReference type="GO" id="GO:0016020">
    <property type="term" value="C:membrane"/>
    <property type="evidence" value="ECO:0007669"/>
    <property type="project" value="UniProtKB-SubCell"/>
</dbReference>
<dbReference type="AlphaFoldDB" id="A0A7F8R3B2"/>
<feature type="transmembrane region" description="Helical" evidence="7">
    <location>
        <begin position="272"/>
        <end position="291"/>
    </location>
</feature>
<evidence type="ECO:0000256" key="7">
    <source>
        <dbReference type="SAM" id="Phobius"/>
    </source>
</evidence>
<name>A0A7F8R3B2_LEPWE</name>
<dbReference type="CTD" id="148808"/>
<feature type="transmembrane region" description="Helical" evidence="7">
    <location>
        <begin position="347"/>
        <end position="366"/>
    </location>
</feature>
<dbReference type="Pfam" id="PF07690">
    <property type="entry name" value="MFS_1"/>
    <property type="match status" value="1"/>
</dbReference>
<dbReference type="RefSeq" id="XP_030887880.1">
    <property type="nucleotide sequence ID" value="XM_031032020.1"/>
</dbReference>
<dbReference type="GeneID" id="102744135"/>
<dbReference type="SUPFAM" id="SSF103473">
    <property type="entry name" value="MFS general substrate transporter"/>
    <property type="match status" value="1"/>
</dbReference>
<gene>
    <name evidence="9" type="primary">MFSD4A</name>
</gene>
<accession>A0A7F8R3B2</accession>
<feature type="transmembrane region" description="Helical" evidence="7">
    <location>
        <begin position="52"/>
        <end position="71"/>
    </location>
</feature>
<dbReference type="InterPro" id="IPR036259">
    <property type="entry name" value="MFS_trans_sf"/>
</dbReference>
<evidence type="ECO:0000256" key="3">
    <source>
        <dbReference type="ARBA" id="ARBA00022692"/>
    </source>
</evidence>
<feature type="transmembrane region" description="Helical" evidence="7">
    <location>
        <begin position="191"/>
        <end position="211"/>
    </location>
</feature>
<dbReference type="Proteomes" id="UP000245341">
    <property type="component" value="Unplaced"/>
</dbReference>
<evidence type="ECO:0000313" key="9">
    <source>
        <dbReference type="RefSeq" id="XP_030887880.1"/>
    </source>
</evidence>
<evidence type="ECO:0000256" key="4">
    <source>
        <dbReference type="ARBA" id="ARBA00022989"/>
    </source>
</evidence>
<feature type="transmembrane region" description="Helical" evidence="7">
    <location>
        <begin position="372"/>
        <end position="394"/>
    </location>
</feature>
<keyword evidence="8" id="KW-1185">Reference proteome</keyword>
<dbReference type="GO" id="GO:0022857">
    <property type="term" value="F:transmembrane transporter activity"/>
    <property type="evidence" value="ECO:0007669"/>
    <property type="project" value="InterPro"/>
</dbReference>
<dbReference type="PANTHER" id="PTHR23121:SF10">
    <property type="entry name" value="MAJOR FACILITATOR SUPERFAMILY DOMAIN-CONTAINING PROTEIN 4A"/>
    <property type="match status" value="1"/>
</dbReference>
<dbReference type="Gene3D" id="1.20.1250.20">
    <property type="entry name" value="MFS general substrate transporter like domains"/>
    <property type="match status" value="1"/>
</dbReference>
<sequence length="501" mass="54081">MGFALPSPSCLGTKIFPVGIECLLQNDQCISRVTSYSLRSSYSPAVSLAQSLWALFTSSLAISLVFAVIPLCRDVKVLASVMALAGLAMGCIDTVANMQLVRIYQKDSAIFLQVLHFFVGFGALLSPLIADPFLSEAGCLPANGTANSSSGSHLFHASRVLGQHHAQAWRWSNQSLSRLPPQEGTGTRVSYAFWIMALINLPVPMAVLFLLSKERLLACCPQRRPLLLSADELALETQPPEKEDASSLPPKFQPHPDHEDLFSCCQRKNFKGAPYSFFAIHITAALVLFMTDGMTGEYSAFVYSYAVEKPLSVGHKVAGYLPSLFWGFITLGRLISIPISSKVKPATMVFINVVGVVMTFLVLLVFSYNVAFLFVGTASLGLFLSSTFPSMLAYTEDILQYKGCATTVLVTGAGIGEMVLQMLVGSDAPWTLISSYPGQSPRNGKLRVLPEVKLGEGGRRRPPGSWAPAQTQVFETIGGGSGGPSLHALARIFSANPWLGR</sequence>
<keyword evidence="3 7" id="KW-0812">Transmembrane</keyword>
<evidence type="ECO:0000256" key="1">
    <source>
        <dbReference type="ARBA" id="ARBA00004141"/>
    </source>
</evidence>
<comment type="subcellular location">
    <subcellularLocation>
        <location evidence="1">Membrane</location>
        <topology evidence="1">Multi-pass membrane protein</topology>
    </subcellularLocation>
</comment>
<reference evidence="9" key="1">
    <citation type="submission" date="2025-08" db="UniProtKB">
        <authorList>
            <consortium name="RefSeq"/>
        </authorList>
    </citation>
    <scope>IDENTIFICATION</scope>
    <source>
        <tissue evidence="9">Liver</tissue>
    </source>
</reference>